<accession>A0ABY4WF60</accession>
<feature type="region of interest" description="Disordered" evidence="1">
    <location>
        <begin position="1"/>
        <end position="20"/>
    </location>
</feature>
<protein>
    <submittedName>
        <fullName evidence="2">Uncharacterized protein</fullName>
    </submittedName>
</protein>
<proteinExistence type="predicted"/>
<name>A0ABY4WF60_9BACL</name>
<sequence>MRYRKRNPDGTLGDWVETPGHTDDLAPEVQILFETIAFMDLEMTAMREEYTARIKALEEQVQALKGGGQ</sequence>
<dbReference type="RefSeq" id="WP_251871051.1">
    <property type="nucleotide sequence ID" value="NZ_CP098755.1"/>
</dbReference>
<evidence type="ECO:0000313" key="3">
    <source>
        <dbReference type="Proteomes" id="UP001056500"/>
    </source>
</evidence>
<evidence type="ECO:0000313" key="2">
    <source>
        <dbReference type="EMBL" id="USG63964.1"/>
    </source>
</evidence>
<gene>
    <name evidence="2" type="ORF">NDK47_17600</name>
</gene>
<organism evidence="2 3">
    <name type="scientific">Brevibacillus ruminantium</name>
    <dbReference type="NCBI Taxonomy" id="2950604"/>
    <lineage>
        <taxon>Bacteria</taxon>
        <taxon>Bacillati</taxon>
        <taxon>Bacillota</taxon>
        <taxon>Bacilli</taxon>
        <taxon>Bacillales</taxon>
        <taxon>Paenibacillaceae</taxon>
        <taxon>Brevibacillus</taxon>
    </lineage>
</organism>
<dbReference type="Proteomes" id="UP001056500">
    <property type="component" value="Chromosome"/>
</dbReference>
<dbReference type="EMBL" id="CP098755">
    <property type="protein sequence ID" value="USG63964.1"/>
    <property type="molecule type" value="Genomic_DNA"/>
</dbReference>
<keyword evidence="3" id="KW-1185">Reference proteome</keyword>
<reference evidence="2" key="1">
    <citation type="submission" date="2022-06" db="EMBL/GenBank/DDBJ databases">
        <title>Genome sequencing of Brevibacillus sp. BB3-R1.</title>
        <authorList>
            <person name="Heo J."/>
            <person name="Lee D."/>
            <person name="Won M."/>
            <person name="Han B.-H."/>
            <person name="Hong S.-B."/>
            <person name="Kwon S.-W."/>
        </authorList>
    </citation>
    <scope>NUCLEOTIDE SEQUENCE</scope>
    <source>
        <strain evidence="2">BB3-R1</strain>
    </source>
</reference>
<evidence type="ECO:0000256" key="1">
    <source>
        <dbReference type="SAM" id="MobiDB-lite"/>
    </source>
</evidence>